<reference evidence="2" key="2">
    <citation type="submission" date="2015-04" db="UniProtKB">
        <authorList>
            <consortium name="EnsemblPlants"/>
        </authorList>
    </citation>
    <scope>IDENTIFICATION</scope>
</reference>
<keyword evidence="1" id="KW-0472">Membrane</keyword>
<accession>A0A0D9Y7Q3</accession>
<dbReference type="HOGENOM" id="CLU_2726261_0_0_1"/>
<evidence type="ECO:0000256" key="1">
    <source>
        <dbReference type="SAM" id="Phobius"/>
    </source>
</evidence>
<reference evidence="2" key="1">
    <citation type="submission" date="2013-08" db="EMBL/GenBank/DDBJ databases">
        <title>Oryza genome evolution.</title>
        <authorList>
            <person name="Wing R.A."/>
            <person name="Panaud O."/>
            <person name="Oliveira A.C."/>
        </authorList>
    </citation>
    <scope>NUCLEOTIDE SEQUENCE</scope>
</reference>
<keyword evidence="3" id="KW-1185">Reference proteome</keyword>
<dbReference type="Proteomes" id="UP000026961">
    <property type="component" value="Chromosome 1"/>
</dbReference>
<sequence>MATGENKAGLDMGLALALLLVLILTFPSPLLLLIHHLLLLLLIKKTPLLLGLNDGDEVAKASRLALPAAAGR</sequence>
<proteinExistence type="predicted"/>
<name>A0A0D9Y7Q3_9ORYZ</name>
<dbReference type="Gramene" id="OGLUM01G15440.1">
    <property type="protein sequence ID" value="OGLUM01G15440.1"/>
    <property type="gene ID" value="OGLUM01G15440"/>
</dbReference>
<keyword evidence="1" id="KW-1133">Transmembrane helix</keyword>
<feature type="transmembrane region" description="Helical" evidence="1">
    <location>
        <begin position="12"/>
        <end position="43"/>
    </location>
</feature>
<dbReference type="EnsemblPlants" id="OGLUM01G15440.1">
    <property type="protein sequence ID" value="OGLUM01G15440.1"/>
    <property type="gene ID" value="OGLUM01G15440"/>
</dbReference>
<evidence type="ECO:0000313" key="2">
    <source>
        <dbReference type="EnsemblPlants" id="OGLUM01G15440.1"/>
    </source>
</evidence>
<evidence type="ECO:0000313" key="3">
    <source>
        <dbReference type="Proteomes" id="UP000026961"/>
    </source>
</evidence>
<keyword evidence="1" id="KW-0812">Transmembrane</keyword>
<reference evidence="2" key="3">
    <citation type="submission" date="2018-05" db="EMBL/GenBank/DDBJ databases">
        <title>OgluRS3 (Oryza glumaepatula Reference Sequence Version 3).</title>
        <authorList>
            <person name="Zhang J."/>
            <person name="Kudrna D."/>
            <person name="Lee S."/>
            <person name="Talag J."/>
            <person name="Welchert J."/>
            <person name="Wing R.A."/>
        </authorList>
    </citation>
    <scope>NUCLEOTIDE SEQUENCE [LARGE SCALE GENOMIC DNA]</scope>
</reference>
<organism evidence="2">
    <name type="scientific">Oryza glumipatula</name>
    <dbReference type="NCBI Taxonomy" id="40148"/>
    <lineage>
        <taxon>Eukaryota</taxon>
        <taxon>Viridiplantae</taxon>
        <taxon>Streptophyta</taxon>
        <taxon>Embryophyta</taxon>
        <taxon>Tracheophyta</taxon>
        <taxon>Spermatophyta</taxon>
        <taxon>Magnoliopsida</taxon>
        <taxon>Liliopsida</taxon>
        <taxon>Poales</taxon>
        <taxon>Poaceae</taxon>
        <taxon>BOP clade</taxon>
        <taxon>Oryzoideae</taxon>
        <taxon>Oryzeae</taxon>
        <taxon>Oryzinae</taxon>
        <taxon>Oryza</taxon>
    </lineage>
</organism>
<protein>
    <submittedName>
        <fullName evidence="2">Uncharacterized protein</fullName>
    </submittedName>
</protein>
<dbReference type="AlphaFoldDB" id="A0A0D9Y7Q3"/>